<reference evidence="5 6" key="1">
    <citation type="submission" date="2014-03" db="EMBL/GenBank/DDBJ databases">
        <title>Genomics of Bifidobacteria.</title>
        <authorList>
            <person name="Ventura M."/>
            <person name="Milani C."/>
            <person name="Lugli G.A."/>
        </authorList>
    </citation>
    <scope>NUCLEOTIDE SEQUENCE [LARGE SCALE GENOMIC DNA]</scope>
    <source>
        <strain evidence="6">JCM 15918</strain>
    </source>
</reference>
<evidence type="ECO:0000256" key="2">
    <source>
        <dbReference type="SAM" id="MobiDB-lite"/>
    </source>
</evidence>
<keyword evidence="1" id="KW-0732">Signal</keyword>
<dbReference type="InterPro" id="IPR029050">
    <property type="entry name" value="Immunoprotect_excell_Ig-like"/>
</dbReference>
<keyword evidence="3" id="KW-0812">Transmembrane</keyword>
<dbReference type="Pfam" id="PF16729">
    <property type="entry name" value="DUF5067"/>
    <property type="match status" value="1"/>
</dbReference>
<dbReference type="RefSeq" id="WP_003810622.1">
    <property type="nucleotide sequence ID" value="NZ_JDUX01000004.1"/>
</dbReference>
<dbReference type="InterPro" id="IPR031989">
    <property type="entry name" value="DUF5067"/>
</dbReference>
<evidence type="ECO:0000256" key="1">
    <source>
        <dbReference type="ARBA" id="ARBA00022729"/>
    </source>
</evidence>
<feature type="transmembrane region" description="Helical" evidence="3">
    <location>
        <begin position="27"/>
        <end position="47"/>
    </location>
</feature>
<gene>
    <name evidence="5" type="ORF">BSTER_1488</name>
</gene>
<evidence type="ECO:0000313" key="6">
    <source>
        <dbReference type="Proteomes" id="UP000029091"/>
    </source>
</evidence>
<dbReference type="Proteomes" id="UP000029091">
    <property type="component" value="Unassembled WGS sequence"/>
</dbReference>
<proteinExistence type="predicted"/>
<protein>
    <submittedName>
        <fullName evidence="5">Integral membrane protein</fullName>
    </submittedName>
</protein>
<feature type="compositionally biased region" description="Low complexity" evidence="2">
    <location>
        <begin position="115"/>
        <end position="126"/>
    </location>
</feature>
<feature type="transmembrane region" description="Helical" evidence="3">
    <location>
        <begin position="53"/>
        <end position="74"/>
    </location>
</feature>
<comment type="caution">
    <text evidence="5">The sequence shown here is derived from an EMBL/GenBank/DDBJ whole genome shotgun (WGS) entry which is preliminary data.</text>
</comment>
<organism evidence="5 6">
    <name type="scientific">Bifidobacterium adolescentis JCM 15918</name>
    <dbReference type="NCBI Taxonomy" id="1437612"/>
    <lineage>
        <taxon>Bacteria</taxon>
        <taxon>Bacillati</taxon>
        <taxon>Actinomycetota</taxon>
        <taxon>Actinomycetes</taxon>
        <taxon>Bifidobacteriales</taxon>
        <taxon>Bifidobacteriaceae</taxon>
        <taxon>Bifidobacterium</taxon>
    </lineage>
</organism>
<feature type="transmembrane region" description="Helical" evidence="3">
    <location>
        <begin position="81"/>
        <end position="100"/>
    </location>
</feature>
<keyword evidence="3" id="KW-1133">Transmembrane helix</keyword>
<keyword evidence="3" id="KW-0472">Membrane</keyword>
<dbReference type="EMBL" id="JGZQ01000005">
    <property type="protein sequence ID" value="KFI97718.1"/>
    <property type="molecule type" value="Genomic_DNA"/>
</dbReference>
<dbReference type="Gene3D" id="2.60.40.1240">
    <property type="match status" value="1"/>
</dbReference>
<accession>A0A087DQB8</accession>
<evidence type="ECO:0000259" key="4">
    <source>
        <dbReference type="Pfam" id="PF16729"/>
    </source>
</evidence>
<dbReference type="AlphaFoldDB" id="A0A087DQB8"/>
<feature type="region of interest" description="Disordered" evidence="2">
    <location>
        <begin position="115"/>
        <end position="136"/>
    </location>
</feature>
<feature type="domain" description="DUF5067" evidence="4">
    <location>
        <begin position="119"/>
        <end position="240"/>
    </location>
</feature>
<sequence length="256" mass="27073">MSGYIAPQQPIQPQPPLQPVYQEEKGLTVFGIVGVVFGALGFVLSFIPIINNIAAIFGFIGVILAIVALVGTFRGKKRGKALAIVAAVLSVLAIVITLAMQSAASKAIDEATGVSSSQSSAKGSAKNQPKGDQDMEGDLKTMHVKIVSAVRSNNDYNNQPTVLVTFEWTNNTDKNNSFAVLASPQVFQNGQALDTAIYSENPAGYDSNSDFAEVQPGATGTVTIGYTLKDDSEVTVDVTDLFDLNDSAKVVHKFTV</sequence>
<evidence type="ECO:0000256" key="3">
    <source>
        <dbReference type="SAM" id="Phobius"/>
    </source>
</evidence>
<evidence type="ECO:0000313" key="5">
    <source>
        <dbReference type="EMBL" id="KFI97718.1"/>
    </source>
</evidence>
<name>A0A087DQB8_BIFAD</name>